<feature type="region of interest" description="Disordered" evidence="1">
    <location>
        <begin position="25"/>
        <end position="44"/>
    </location>
</feature>
<feature type="transmembrane region" description="Helical" evidence="2">
    <location>
        <begin position="55"/>
        <end position="82"/>
    </location>
</feature>
<feature type="transmembrane region" description="Helical" evidence="2">
    <location>
        <begin position="94"/>
        <end position="118"/>
    </location>
</feature>
<name>A0A6G8Q7J6_9ACTN</name>
<feature type="transmembrane region" description="Helical" evidence="2">
    <location>
        <begin position="202"/>
        <end position="225"/>
    </location>
</feature>
<dbReference type="AlphaFoldDB" id="A0A6G8Q7J6"/>
<reference evidence="3 4" key="1">
    <citation type="submission" date="2019-10" db="EMBL/GenBank/DDBJ databases">
        <title>Rubrobacter sp nov SCSIO 52090 isolated from a deep-sea sediment in the South China Sea.</title>
        <authorList>
            <person name="Chen R.W."/>
        </authorList>
    </citation>
    <scope>NUCLEOTIDE SEQUENCE [LARGE SCALE GENOMIC DNA]</scope>
    <source>
        <strain evidence="3 4">SCSIO 52909</strain>
    </source>
</reference>
<keyword evidence="2" id="KW-0472">Membrane</keyword>
<sequence>MDAQGLRFENVWGGISGGSFSWSGQERHPGFQRSVAPRQPPRTSRGLREGFGVTALLLSLLGLALLDSINPSALAVTVYLILQGRPYGSRVLTYVSAVFASYLAIGVLLMFGLGSVWGYVEGPAADAAQGVAGALLLGYALLAPNKPRRNKTRTPRSRGLAGIFLLGVTVTAVEFTTAFPYLGAIALLTDADLAAARWLPILVVYNVIFVLPPLLLMVAYGVFGTRVRDRLERLRERFEGGSRETLLWILGIVGFFLLSDSLAGLGFFGLVEIPDTPRGS</sequence>
<protein>
    <submittedName>
        <fullName evidence="3">GAP family protein</fullName>
    </submittedName>
</protein>
<dbReference type="Pfam" id="PF11139">
    <property type="entry name" value="SfLAP"/>
    <property type="match status" value="1"/>
</dbReference>
<proteinExistence type="predicted"/>
<accession>A0A6G8Q7J6</accession>
<evidence type="ECO:0000256" key="1">
    <source>
        <dbReference type="SAM" id="MobiDB-lite"/>
    </source>
</evidence>
<evidence type="ECO:0000313" key="4">
    <source>
        <dbReference type="Proteomes" id="UP000501452"/>
    </source>
</evidence>
<keyword evidence="2" id="KW-0812">Transmembrane</keyword>
<dbReference type="InterPro" id="IPR021315">
    <property type="entry name" value="Gap/Sap"/>
</dbReference>
<evidence type="ECO:0000256" key="2">
    <source>
        <dbReference type="SAM" id="Phobius"/>
    </source>
</evidence>
<feature type="transmembrane region" description="Helical" evidence="2">
    <location>
        <begin position="124"/>
        <end position="142"/>
    </location>
</feature>
<gene>
    <name evidence="3" type="ORF">GBA63_07150</name>
</gene>
<organism evidence="3 4">
    <name type="scientific">Rubrobacter tropicus</name>
    <dbReference type="NCBI Taxonomy" id="2653851"/>
    <lineage>
        <taxon>Bacteria</taxon>
        <taxon>Bacillati</taxon>
        <taxon>Actinomycetota</taxon>
        <taxon>Rubrobacteria</taxon>
        <taxon>Rubrobacterales</taxon>
        <taxon>Rubrobacteraceae</taxon>
        <taxon>Rubrobacter</taxon>
    </lineage>
</organism>
<feature type="transmembrane region" description="Helical" evidence="2">
    <location>
        <begin position="246"/>
        <end position="271"/>
    </location>
</feature>
<keyword evidence="4" id="KW-1185">Reference proteome</keyword>
<feature type="transmembrane region" description="Helical" evidence="2">
    <location>
        <begin position="163"/>
        <end position="182"/>
    </location>
</feature>
<dbReference type="KEGG" id="rub:GBA63_07150"/>
<dbReference type="Proteomes" id="UP000501452">
    <property type="component" value="Chromosome"/>
</dbReference>
<dbReference type="EMBL" id="CP045119">
    <property type="protein sequence ID" value="QIN82446.1"/>
    <property type="molecule type" value="Genomic_DNA"/>
</dbReference>
<keyword evidence="2" id="KW-1133">Transmembrane helix</keyword>
<evidence type="ECO:0000313" key="3">
    <source>
        <dbReference type="EMBL" id="QIN82446.1"/>
    </source>
</evidence>